<dbReference type="EMBL" id="CP130144">
    <property type="protein sequence ID" value="WNZ43901.1"/>
    <property type="molecule type" value="Genomic_DNA"/>
</dbReference>
<dbReference type="AlphaFoldDB" id="A0AA97AU51"/>
<dbReference type="PANTHER" id="PTHR15032">
    <property type="entry name" value="N-ACYL-PHOSPHATIDYLETHANOLAMINE-HYDROLYZING PHOSPHOLIPASE D"/>
    <property type="match status" value="1"/>
</dbReference>
<reference evidence="1" key="2">
    <citation type="submission" date="2023-07" db="EMBL/GenBank/DDBJ databases">
        <authorList>
            <person name="Bai X.-H."/>
            <person name="Wang H.-H."/>
            <person name="Wang J."/>
            <person name="Ma M.-Y."/>
            <person name="Hu H.-H."/>
            <person name="Song Z.-L."/>
            <person name="Ma H.-G."/>
            <person name="Fan Y."/>
            <person name="Du C.-Y."/>
            <person name="Xu J.-C."/>
        </authorList>
    </citation>
    <scope>NUCLEOTIDE SEQUENCE</scope>
    <source>
        <strain evidence="1">CZ1</strain>
    </source>
</reference>
<protein>
    <submittedName>
        <fullName evidence="1">MBL fold metallo-hydrolase</fullName>
    </submittedName>
</protein>
<dbReference type="RefSeq" id="WP_316426083.1">
    <property type="nucleotide sequence ID" value="NZ_CP130144.1"/>
</dbReference>
<sequence>MKIHLLGHASLLVETQNCKILMDPVLWDPFCEGLNESCPKREVMVEQLPKDIDFLVISHRHLDHFDLRSLAYLPKTMDVLIPKDPLLQDCLRQLGYTQIYSLADFTKVCAGATTLMTTRSEVQVPEFGMVIADESGVFWNTVDTYFAAPTIQAVRANFPTIDFLLTTWHISMEGKYQANQPLAFPLQYYGCLFNLISLVQPKAIAPGAQGFKYIGESAWQNQTVFPVTRERFCHDLETAFPTLKETIFQLNPGDCFTLNQGQYEQFPAGSDYAKMLVDDRDLVDFAPVIAGNPLTDPNPEQIELETLEQTIETEICQDFLQFILEHQRTLFYEHCHWQVIYQIEVTFPNRDRRRWSIDFSQDTIQVKPGRNPHANLFSYITASSLCSLIHKKRDWDYLLCSGEYRGFHSIYSMSQWGAVSPDMTSIADPIRLRFAPNYIASNNVYEELKKWTSPDSVPPSTKSEPTLFQLGNLLIRLKKSQQPANHSA</sequence>
<dbReference type="GO" id="GO:0005737">
    <property type="term" value="C:cytoplasm"/>
    <property type="evidence" value="ECO:0007669"/>
    <property type="project" value="TreeGrafter"/>
</dbReference>
<proteinExistence type="predicted"/>
<dbReference type="Pfam" id="PF13483">
    <property type="entry name" value="Lactamase_B_3"/>
    <property type="match status" value="1"/>
</dbReference>
<dbReference type="SUPFAM" id="SSF56281">
    <property type="entry name" value="Metallo-hydrolase/oxidoreductase"/>
    <property type="match status" value="1"/>
</dbReference>
<accession>A0AA97AU51</accession>
<reference evidence="1" key="1">
    <citation type="journal article" date="2023" name="Plants (Basel)">
        <title>Genomic Analysis of Leptolyngbya boryana CZ1 Reveals Efficient Carbon Fixation Modules.</title>
        <authorList>
            <person name="Bai X."/>
            <person name="Wang H."/>
            <person name="Cheng W."/>
            <person name="Wang J."/>
            <person name="Ma M."/>
            <person name="Hu H."/>
            <person name="Song Z."/>
            <person name="Ma H."/>
            <person name="Fan Y."/>
            <person name="Du C."/>
            <person name="Xu J."/>
        </authorList>
    </citation>
    <scope>NUCLEOTIDE SEQUENCE</scope>
    <source>
        <strain evidence="1">CZ1</strain>
    </source>
</reference>
<organism evidence="1">
    <name type="scientific">Leptolyngbya boryana CZ1</name>
    <dbReference type="NCBI Taxonomy" id="3060204"/>
    <lineage>
        <taxon>Bacteria</taxon>
        <taxon>Bacillati</taxon>
        <taxon>Cyanobacteriota</taxon>
        <taxon>Cyanophyceae</taxon>
        <taxon>Leptolyngbyales</taxon>
        <taxon>Leptolyngbyaceae</taxon>
        <taxon>Leptolyngbya group</taxon>
        <taxon>Leptolyngbya</taxon>
    </lineage>
</organism>
<dbReference type="PANTHER" id="PTHR15032:SF4">
    <property type="entry name" value="N-ACYL-PHOSPHATIDYLETHANOLAMINE-HYDROLYZING PHOSPHOLIPASE D"/>
    <property type="match status" value="1"/>
</dbReference>
<gene>
    <name evidence="1" type="ORF">Q2T42_18870</name>
</gene>
<dbReference type="InterPro" id="IPR036866">
    <property type="entry name" value="RibonucZ/Hydroxyglut_hydro"/>
</dbReference>
<evidence type="ECO:0000313" key="1">
    <source>
        <dbReference type="EMBL" id="WNZ43901.1"/>
    </source>
</evidence>
<dbReference type="Gene3D" id="3.60.15.10">
    <property type="entry name" value="Ribonuclease Z/Hydroxyacylglutathione hydrolase-like"/>
    <property type="match status" value="1"/>
</dbReference>
<name>A0AA97AU51_LEPBY</name>